<accession>A0A2I1H040</accession>
<dbReference type="Pfam" id="PF26638">
    <property type="entry name" value="DUF8211"/>
    <property type="match status" value="1"/>
</dbReference>
<dbReference type="AlphaFoldDB" id="A0A2I1H040"/>
<dbReference type="VEuPathDB" id="FungiDB:RhiirA1_462660"/>
<feature type="domain" description="DUF8211" evidence="3">
    <location>
        <begin position="38"/>
        <end position="179"/>
    </location>
</feature>
<dbReference type="VEuPathDB" id="FungiDB:FUN_017733"/>
<dbReference type="Proteomes" id="UP000234323">
    <property type="component" value="Unassembled WGS sequence"/>
</dbReference>
<keyword evidence="5" id="KW-1185">Reference proteome</keyword>
<evidence type="ECO:0000256" key="2">
    <source>
        <dbReference type="SAM" id="MobiDB-lite"/>
    </source>
</evidence>
<evidence type="ECO:0000313" key="5">
    <source>
        <dbReference type="Proteomes" id="UP000234323"/>
    </source>
</evidence>
<dbReference type="VEuPathDB" id="FungiDB:RhiirFUN_000027"/>
<feature type="compositionally biased region" description="Polar residues" evidence="2">
    <location>
        <begin position="185"/>
        <end position="195"/>
    </location>
</feature>
<name>A0A2I1H040_9GLOM</name>
<feature type="coiled-coil region" evidence="1">
    <location>
        <begin position="335"/>
        <end position="362"/>
    </location>
</feature>
<proteinExistence type="predicted"/>
<evidence type="ECO:0000313" key="4">
    <source>
        <dbReference type="EMBL" id="PKY52184.1"/>
    </source>
</evidence>
<protein>
    <recommendedName>
        <fullName evidence="3">DUF8211 domain-containing protein</fullName>
    </recommendedName>
</protein>
<feature type="region of interest" description="Disordered" evidence="2">
    <location>
        <begin position="185"/>
        <end position="204"/>
    </location>
</feature>
<dbReference type="EMBL" id="LLXI01001155">
    <property type="protein sequence ID" value="PKY52184.1"/>
    <property type="molecule type" value="Genomic_DNA"/>
</dbReference>
<sequence>MSLNRRGCVTHQRLINIFHNIKNDSQIHNNTLNNKQNHAIRLFNKWKNRNKKYIYSNRLGISYEVSYQANAKEYLDKYNNKSIYRKRLDNFRITHRSQNKSQTKKQKRRFERACKSVFNNRGQNHIKSQPAITLEDRLHRARQHRFLFLPSQYIYKPIQHLKYRKKSGLHNKSVYNFPIPSVITKTSSPQRSISTPPVPNDGLAHDTDIPIPSKEGHTWHDTLGILIPNDLLPYVDDQPIYINNTQARKKGTSYSPGSKKWFQIIRKRKENHEEEIIRTADTQQYKDRARLWNTSEKWLYLREEETTALTDFQHHYHKKMSKLTDDCKELHDQLNQNVIKNKAKKTKRLTQLEQELAQFKLDYLSTQSITAHHLCYKGEISDDTKELECRPNKRYTLHHMDSHLNHNRPKDNVKKVKISDLVVEEWIPSTSH</sequence>
<evidence type="ECO:0000259" key="3">
    <source>
        <dbReference type="Pfam" id="PF26638"/>
    </source>
</evidence>
<comment type="caution">
    <text evidence="4">The sequence shown here is derived from an EMBL/GenBank/DDBJ whole genome shotgun (WGS) entry which is preliminary data.</text>
</comment>
<evidence type="ECO:0000256" key="1">
    <source>
        <dbReference type="SAM" id="Coils"/>
    </source>
</evidence>
<organism evidence="4 5">
    <name type="scientific">Rhizophagus irregularis</name>
    <dbReference type="NCBI Taxonomy" id="588596"/>
    <lineage>
        <taxon>Eukaryota</taxon>
        <taxon>Fungi</taxon>
        <taxon>Fungi incertae sedis</taxon>
        <taxon>Mucoromycota</taxon>
        <taxon>Glomeromycotina</taxon>
        <taxon>Glomeromycetes</taxon>
        <taxon>Glomerales</taxon>
        <taxon>Glomeraceae</taxon>
        <taxon>Rhizophagus</taxon>
    </lineage>
</organism>
<reference evidence="4 5" key="1">
    <citation type="submission" date="2015-10" db="EMBL/GenBank/DDBJ databases">
        <title>Genome analyses suggest a sexual origin of heterokaryosis in a supposedly ancient asexual fungus.</title>
        <authorList>
            <person name="Ropars J."/>
            <person name="Sedzielewska K."/>
            <person name="Noel J."/>
            <person name="Charron P."/>
            <person name="Farinelli L."/>
            <person name="Marton T."/>
            <person name="Kruger M."/>
            <person name="Pelin A."/>
            <person name="Brachmann A."/>
            <person name="Corradi N."/>
        </authorList>
    </citation>
    <scope>NUCLEOTIDE SEQUENCE [LARGE SCALE GENOMIC DNA]</scope>
    <source>
        <strain evidence="4 5">A4</strain>
    </source>
</reference>
<gene>
    <name evidence="4" type="ORF">RhiirA4_469662</name>
</gene>
<keyword evidence="1" id="KW-0175">Coiled coil</keyword>
<dbReference type="VEuPathDB" id="FungiDB:RhiirFUN_000028"/>
<dbReference type="InterPro" id="IPR058524">
    <property type="entry name" value="DUF8211"/>
</dbReference>